<evidence type="ECO:0000256" key="3">
    <source>
        <dbReference type="ARBA" id="ARBA00022448"/>
    </source>
</evidence>
<keyword evidence="15" id="KW-1185">Reference proteome</keyword>
<evidence type="ECO:0000256" key="4">
    <source>
        <dbReference type="ARBA" id="ARBA00022475"/>
    </source>
</evidence>
<feature type="transmembrane region" description="Helical" evidence="12">
    <location>
        <begin position="127"/>
        <end position="150"/>
    </location>
</feature>
<dbReference type="GO" id="GO:0020037">
    <property type="term" value="F:heme binding"/>
    <property type="evidence" value="ECO:0007669"/>
    <property type="project" value="TreeGrafter"/>
</dbReference>
<dbReference type="EMBL" id="JADBEM010000001">
    <property type="protein sequence ID" value="MBE1611338.1"/>
    <property type="molecule type" value="Genomic_DNA"/>
</dbReference>
<evidence type="ECO:0000256" key="6">
    <source>
        <dbReference type="ARBA" id="ARBA00022692"/>
    </source>
</evidence>
<dbReference type="Pfam" id="PF01654">
    <property type="entry name" value="Cyt_bd_oxida_I"/>
    <property type="match status" value="1"/>
</dbReference>
<feature type="transmembrane region" description="Helical" evidence="12">
    <location>
        <begin position="418"/>
        <end position="440"/>
    </location>
</feature>
<keyword evidence="6 12" id="KW-0812">Transmembrane</keyword>
<keyword evidence="4 12" id="KW-1003">Cell membrane</keyword>
<dbReference type="GO" id="GO:0005886">
    <property type="term" value="C:plasma membrane"/>
    <property type="evidence" value="ECO:0007669"/>
    <property type="project" value="UniProtKB-SubCell"/>
</dbReference>
<keyword evidence="9 12" id="KW-1133">Transmembrane helix</keyword>
<keyword evidence="10 12" id="KW-0408">Iron</keyword>
<organism evidence="14 15">
    <name type="scientific">Actinopolymorpha pittospori</name>
    <dbReference type="NCBI Taxonomy" id="648752"/>
    <lineage>
        <taxon>Bacteria</taxon>
        <taxon>Bacillati</taxon>
        <taxon>Actinomycetota</taxon>
        <taxon>Actinomycetes</taxon>
        <taxon>Propionibacteriales</taxon>
        <taxon>Actinopolymorphaceae</taxon>
        <taxon>Actinopolymorpha</taxon>
    </lineage>
</organism>
<dbReference type="GO" id="GO:0019646">
    <property type="term" value="P:aerobic electron transport chain"/>
    <property type="evidence" value="ECO:0007669"/>
    <property type="project" value="InterPro"/>
</dbReference>
<comment type="subcellular location">
    <subcellularLocation>
        <location evidence="1">Cell membrane</location>
        <topology evidence="1">Multi-pass membrane protein</topology>
    </subcellularLocation>
</comment>
<feature type="transmembrane region" description="Helical" evidence="12">
    <location>
        <begin position="20"/>
        <end position="41"/>
    </location>
</feature>
<evidence type="ECO:0000256" key="2">
    <source>
        <dbReference type="ARBA" id="ARBA00009819"/>
    </source>
</evidence>
<evidence type="ECO:0000256" key="12">
    <source>
        <dbReference type="PIRNR" id="PIRNR006446"/>
    </source>
</evidence>
<dbReference type="EC" id="1.10.3.-" evidence="14"/>
<keyword evidence="5 12" id="KW-0349">Heme</keyword>
<accession>A0A927N6V4</accession>
<evidence type="ECO:0000256" key="9">
    <source>
        <dbReference type="ARBA" id="ARBA00022989"/>
    </source>
</evidence>
<dbReference type="GO" id="GO:0070069">
    <property type="term" value="C:cytochrome complex"/>
    <property type="evidence" value="ECO:0007669"/>
    <property type="project" value="UniProtKB-UniRule"/>
</dbReference>
<feature type="transmembrane region" description="Helical" evidence="12">
    <location>
        <begin position="53"/>
        <end position="71"/>
    </location>
</feature>
<dbReference type="PANTHER" id="PTHR30365:SF15">
    <property type="entry name" value="CYTOCHROME BD UBIQUINOL OXIDASE SUBUNIT 1"/>
    <property type="match status" value="1"/>
</dbReference>
<feature type="transmembrane region" description="Helical" evidence="12">
    <location>
        <begin position="218"/>
        <end position="239"/>
    </location>
</feature>
<gene>
    <name evidence="14" type="ORF">HEB94_008186</name>
</gene>
<comment type="caution">
    <text evidence="14">The sequence shown here is derived from an EMBL/GenBank/DDBJ whole genome shotgun (WGS) entry which is preliminary data.</text>
</comment>
<keyword evidence="11 12" id="KW-0472">Membrane</keyword>
<feature type="transmembrane region" description="Helical" evidence="12">
    <location>
        <begin position="182"/>
        <end position="206"/>
    </location>
</feature>
<feature type="region of interest" description="Disordered" evidence="13">
    <location>
        <begin position="450"/>
        <end position="487"/>
    </location>
</feature>
<keyword evidence="14" id="KW-0560">Oxidoreductase</keyword>
<name>A0A927N6V4_9ACTN</name>
<evidence type="ECO:0000256" key="8">
    <source>
        <dbReference type="ARBA" id="ARBA00022982"/>
    </source>
</evidence>
<dbReference type="InterPro" id="IPR002585">
    <property type="entry name" value="Cyt-d_ubiquinol_oxidase_su_1"/>
</dbReference>
<reference evidence="14" key="1">
    <citation type="submission" date="2020-10" db="EMBL/GenBank/DDBJ databases">
        <title>Sequencing the genomes of 1000 actinobacteria strains.</title>
        <authorList>
            <person name="Klenk H.-P."/>
        </authorList>
    </citation>
    <scope>NUCLEOTIDE SEQUENCE</scope>
    <source>
        <strain evidence="14">DSM 45354</strain>
    </source>
</reference>
<dbReference type="Proteomes" id="UP000638648">
    <property type="component" value="Unassembled WGS sequence"/>
</dbReference>
<feature type="compositionally biased region" description="Low complexity" evidence="13">
    <location>
        <begin position="450"/>
        <end position="459"/>
    </location>
</feature>
<evidence type="ECO:0000256" key="1">
    <source>
        <dbReference type="ARBA" id="ARBA00004651"/>
    </source>
</evidence>
<dbReference type="AlphaFoldDB" id="A0A927N6V4"/>
<dbReference type="GO" id="GO:0046872">
    <property type="term" value="F:metal ion binding"/>
    <property type="evidence" value="ECO:0007669"/>
    <property type="project" value="UniProtKB-UniRule"/>
</dbReference>
<evidence type="ECO:0000256" key="11">
    <source>
        <dbReference type="ARBA" id="ARBA00023136"/>
    </source>
</evidence>
<evidence type="ECO:0000256" key="7">
    <source>
        <dbReference type="ARBA" id="ARBA00022723"/>
    </source>
</evidence>
<dbReference type="RefSeq" id="WP_192754565.1">
    <property type="nucleotide sequence ID" value="NZ_BAABJL010000042.1"/>
</dbReference>
<feature type="transmembrane region" description="Helical" evidence="12">
    <location>
        <begin position="334"/>
        <end position="357"/>
    </location>
</feature>
<evidence type="ECO:0000313" key="15">
    <source>
        <dbReference type="Proteomes" id="UP000638648"/>
    </source>
</evidence>
<feature type="transmembrane region" description="Helical" evidence="12">
    <location>
        <begin position="91"/>
        <end position="115"/>
    </location>
</feature>
<evidence type="ECO:0000256" key="10">
    <source>
        <dbReference type="ARBA" id="ARBA00023004"/>
    </source>
</evidence>
<keyword evidence="8 12" id="KW-0249">Electron transport</keyword>
<keyword evidence="7 12" id="KW-0479">Metal-binding</keyword>
<protein>
    <submittedName>
        <fullName evidence="14">Cytochrome d ubiquinol oxidase subunit I</fullName>
        <ecNumber evidence="14">1.10.3.-</ecNumber>
    </submittedName>
</protein>
<evidence type="ECO:0000256" key="13">
    <source>
        <dbReference type="SAM" id="MobiDB-lite"/>
    </source>
</evidence>
<dbReference type="GO" id="GO:0009055">
    <property type="term" value="F:electron transfer activity"/>
    <property type="evidence" value="ECO:0007669"/>
    <property type="project" value="UniProtKB-UniRule"/>
</dbReference>
<dbReference type="PIRSF" id="PIRSF006446">
    <property type="entry name" value="Cyt_quinol_oxidase_1"/>
    <property type="match status" value="1"/>
</dbReference>
<dbReference type="GO" id="GO:0016682">
    <property type="term" value="F:oxidoreductase activity, acting on diphenols and related substances as donors, oxygen as acceptor"/>
    <property type="evidence" value="ECO:0007669"/>
    <property type="project" value="TreeGrafter"/>
</dbReference>
<evidence type="ECO:0000256" key="5">
    <source>
        <dbReference type="ARBA" id="ARBA00022617"/>
    </source>
</evidence>
<evidence type="ECO:0000313" key="14">
    <source>
        <dbReference type="EMBL" id="MBE1611338.1"/>
    </source>
</evidence>
<sequence>MGVVDLARWQFGITTVYHFLFVPLSIGLSAIIAGLQTTWLITKAERYLALTKFFGKLFIVNFAMGIVTGLIQEFQFGMNWSAYSRFVGDVFGVPLAIEGLLAFFLEATFLGLWVFGWDRLPKGVHLACIWLVAIGTQISAYVILMVNAWMQHPVGYRLDPATGRIELTDFVALLTNPTAVEAGLHTAAACFLTGGALVAGVAFWHLARPGAPAHVLAAFRSAARVGCSVVLVAALGVAITGDSMMKLMTSLQPVKVAAAEGLFHTEQPAGFSLLTLGNVAGDRELWSFRVPEVLSFLATGSFSGKVEGINPLQQQYAATYGPGDYVPNVPVTYWSFRLMIGFGMLAAFLALVGLLLLRRPGLLANRWVPRVALTVPFLPLLANSFGWLFTEGGRQPWLAFGLFKTADGVSPGTTAWQVWFSLLAFTVVYAVLAVVEFGLLRRLARHLPGAAEGDPPAGGDDSGGGDARRAGDEADPDEADRPMTFAY</sequence>
<comment type="similarity">
    <text evidence="2 12">Belongs to the cytochrome ubiquinol oxidase subunit 1 family.</text>
</comment>
<dbReference type="PANTHER" id="PTHR30365">
    <property type="entry name" value="CYTOCHROME D UBIQUINOL OXIDASE"/>
    <property type="match status" value="1"/>
</dbReference>
<keyword evidence="3 12" id="KW-0813">Transport</keyword>
<feature type="transmembrane region" description="Helical" evidence="12">
    <location>
        <begin position="369"/>
        <end position="389"/>
    </location>
</feature>
<proteinExistence type="inferred from homology"/>